<feature type="chain" id="PRO_5012749646" evidence="4">
    <location>
        <begin position="24"/>
        <end position="471"/>
    </location>
</feature>
<proteinExistence type="predicted"/>
<evidence type="ECO:0000259" key="5">
    <source>
        <dbReference type="Pfam" id="PF00004"/>
    </source>
</evidence>
<dbReference type="GO" id="GO:0005524">
    <property type="term" value="F:ATP binding"/>
    <property type="evidence" value="ECO:0007669"/>
    <property type="project" value="InterPro"/>
</dbReference>
<evidence type="ECO:0000256" key="3">
    <source>
        <dbReference type="ARBA" id="ARBA00022842"/>
    </source>
</evidence>
<feature type="domain" description="ATPase AAA-type core" evidence="5">
    <location>
        <begin position="220"/>
        <end position="339"/>
    </location>
</feature>
<keyword evidence="9" id="KW-1185">Reference proteome</keyword>
<feature type="signal peptide" evidence="4">
    <location>
        <begin position="1"/>
        <end position="23"/>
    </location>
</feature>
<keyword evidence="4" id="KW-0732">Signal</keyword>
<dbReference type="InterPro" id="IPR003959">
    <property type="entry name" value="ATPase_AAA_core"/>
</dbReference>
<accession>A0A1Q3DAY9</accession>
<evidence type="ECO:0000256" key="4">
    <source>
        <dbReference type="SAM" id="SignalP"/>
    </source>
</evidence>
<dbReference type="Pfam" id="PF14363">
    <property type="entry name" value="AAA_assoc"/>
    <property type="match status" value="1"/>
</dbReference>
<evidence type="ECO:0000256" key="2">
    <source>
        <dbReference type="ARBA" id="ARBA00022801"/>
    </source>
</evidence>
<comment type="caution">
    <text evidence="8">The sequence shown here is derived from an EMBL/GenBank/DDBJ whole genome shotgun (WGS) entry which is preliminary data.</text>
</comment>
<dbReference type="OrthoDB" id="10251412at2759"/>
<evidence type="ECO:0000259" key="7">
    <source>
        <dbReference type="Pfam" id="PF25568"/>
    </source>
</evidence>
<keyword evidence="2" id="KW-0378">Hydrolase</keyword>
<comment type="cofactor">
    <cofactor evidence="1">
        <name>Mg(2+)</name>
        <dbReference type="ChEBI" id="CHEBI:18420"/>
    </cofactor>
</comment>
<dbReference type="InterPro" id="IPR027417">
    <property type="entry name" value="P-loop_NTPase"/>
</dbReference>
<dbReference type="Gene3D" id="3.40.50.300">
    <property type="entry name" value="P-loop containing nucleotide triphosphate hydrolases"/>
    <property type="match status" value="1"/>
</dbReference>
<dbReference type="InParanoid" id="A0A1Q3DAY9"/>
<sequence>MISIVVTIITLLLVIRFISKISPLHSIIRCYRSFEDQCHAHLFYKVPQHNENFQQNQIYLKVSTYLNSLPSLEDSDFTNLFTGSESNDILLHIDTNQTINDKFLGAKVSWKNEGSEINGRRTFVLKLRRNDKRRILRPYMQHILSVADDIEQRNRDIRLYMNVDSGDNGRWRSVPFTHPATFDTVVMDGDLKNKVKSDLELFLKSKQYYHRLGRVWKRSYLLYGPSGTGKSSFVAAMARFLCYDVYDIDMGNVRDDSDLKMLLLQTTPRSMVVVEDLDRFLMERSRGVISLPGLLNFMDGIISCCGEERVMVFTMKGKDQVDEAIFRPGRIDVHVQFPLCDFSAFKSLASTCLGVKEHKLFSQVEEIFQSGACLSPAQISEIMVSNRSSPNRALKSVITALQTIGAQGLSETRPVRSVDEAADSRSLFCRESVHTVREFGKLYGLLRMGSRRKESLDLGPIDKELGSRHEK</sequence>
<dbReference type="STRING" id="3775.A0A1Q3DAY9"/>
<dbReference type="EMBL" id="BDDD01005626">
    <property type="protein sequence ID" value="GAV89611.1"/>
    <property type="molecule type" value="Genomic_DNA"/>
</dbReference>
<feature type="domain" description="AAA+ ATPase At3g28540-like C-terminal" evidence="7">
    <location>
        <begin position="340"/>
        <end position="402"/>
    </location>
</feature>
<evidence type="ECO:0000259" key="6">
    <source>
        <dbReference type="Pfam" id="PF14363"/>
    </source>
</evidence>
<dbReference type="Proteomes" id="UP000187406">
    <property type="component" value="Unassembled WGS sequence"/>
</dbReference>
<dbReference type="SUPFAM" id="SSF52540">
    <property type="entry name" value="P-loop containing nucleoside triphosphate hydrolases"/>
    <property type="match status" value="1"/>
</dbReference>
<dbReference type="GO" id="GO:0016887">
    <property type="term" value="F:ATP hydrolysis activity"/>
    <property type="evidence" value="ECO:0007669"/>
    <property type="project" value="InterPro"/>
</dbReference>
<organism evidence="8 9">
    <name type="scientific">Cephalotus follicularis</name>
    <name type="common">Albany pitcher plant</name>
    <dbReference type="NCBI Taxonomy" id="3775"/>
    <lineage>
        <taxon>Eukaryota</taxon>
        <taxon>Viridiplantae</taxon>
        <taxon>Streptophyta</taxon>
        <taxon>Embryophyta</taxon>
        <taxon>Tracheophyta</taxon>
        <taxon>Spermatophyta</taxon>
        <taxon>Magnoliopsida</taxon>
        <taxon>eudicotyledons</taxon>
        <taxon>Gunneridae</taxon>
        <taxon>Pentapetalae</taxon>
        <taxon>rosids</taxon>
        <taxon>fabids</taxon>
        <taxon>Oxalidales</taxon>
        <taxon>Cephalotaceae</taxon>
        <taxon>Cephalotus</taxon>
    </lineage>
</organism>
<dbReference type="Pfam" id="PF25568">
    <property type="entry name" value="AAA_lid_At3g28540"/>
    <property type="match status" value="1"/>
</dbReference>
<evidence type="ECO:0000313" key="9">
    <source>
        <dbReference type="Proteomes" id="UP000187406"/>
    </source>
</evidence>
<dbReference type="Pfam" id="PF00004">
    <property type="entry name" value="AAA"/>
    <property type="match status" value="1"/>
</dbReference>
<feature type="domain" description="AAA-type ATPase N-terminal" evidence="6">
    <location>
        <begin position="24"/>
        <end position="111"/>
    </location>
</feature>
<dbReference type="AlphaFoldDB" id="A0A1Q3DAY9"/>
<dbReference type="InterPro" id="IPR058017">
    <property type="entry name" value="At3g28540-like_C"/>
</dbReference>
<keyword evidence="3" id="KW-0460">Magnesium</keyword>
<dbReference type="InterPro" id="IPR050747">
    <property type="entry name" value="Mitochondrial_chaperone_BCS1"/>
</dbReference>
<dbReference type="PANTHER" id="PTHR23070">
    <property type="entry name" value="BCS1 AAA-TYPE ATPASE"/>
    <property type="match status" value="1"/>
</dbReference>
<dbReference type="InterPro" id="IPR025753">
    <property type="entry name" value="AAA_N_dom"/>
</dbReference>
<gene>
    <name evidence="8" type="ORF">CFOL_v3_33025</name>
</gene>
<reference evidence="9" key="1">
    <citation type="submission" date="2016-04" db="EMBL/GenBank/DDBJ databases">
        <title>Cephalotus genome sequencing.</title>
        <authorList>
            <person name="Fukushima K."/>
            <person name="Hasebe M."/>
            <person name="Fang X."/>
        </authorList>
    </citation>
    <scope>NUCLEOTIDE SEQUENCE [LARGE SCALE GENOMIC DNA]</scope>
    <source>
        <strain evidence="9">cv. St1</strain>
    </source>
</reference>
<name>A0A1Q3DAY9_CEPFO</name>
<evidence type="ECO:0000256" key="1">
    <source>
        <dbReference type="ARBA" id="ARBA00001946"/>
    </source>
</evidence>
<evidence type="ECO:0000313" key="8">
    <source>
        <dbReference type="EMBL" id="GAV89611.1"/>
    </source>
</evidence>
<protein>
    <submittedName>
        <fullName evidence="8">AAA domain-containing protein/AAA_assoc domain-containing protein</fullName>
    </submittedName>
</protein>